<feature type="compositionally biased region" description="Polar residues" evidence="1">
    <location>
        <begin position="271"/>
        <end position="282"/>
    </location>
</feature>
<protein>
    <submittedName>
        <fullName evidence="2">Uncharacterized protein</fullName>
    </submittedName>
</protein>
<evidence type="ECO:0000313" key="2">
    <source>
        <dbReference type="EMBL" id="KAE8546131.1"/>
    </source>
</evidence>
<proteinExistence type="predicted"/>
<organism evidence="2 3">
    <name type="scientific">Marinobacter nauticus</name>
    <name type="common">Marinobacter hydrocarbonoclasticus</name>
    <name type="synonym">Marinobacter aquaeolei</name>
    <dbReference type="NCBI Taxonomy" id="2743"/>
    <lineage>
        <taxon>Bacteria</taxon>
        <taxon>Pseudomonadati</taxon>
        <taxon>Pseudomonadota</taxon>
        <taxon>Gammaproteobacteria</taxon>
        <taxon>Pseudomonadales</taxon>
        <taxon>Marinobacteraceae</taxon>
        <taxon>Marinobacter</taxon>
    </lineage>
</organism>
<dbReference type="EMBL" id="WBMP01000005">
    <property type="protein sequence ID" value="KAE8546131.1"/>
    <property type="molecule type" value="Genomic_DNA"/>
</dbReference>
<dbReference type="RefSeq" id="WP_153740368.1">
    <property type="nucleotide sequence ID" value="NZ_WBMP01000005.1"/>
</dbReference>
<sequence>MSVYATDFSEYTVGAQPSDWTLRFAADFSWQVQADATGTGGKILKAIAGAANSRNGLSWDVVDGDPDVVDAQVFYRIRYPSGPANGSSELLAMTRGKGTTSATAYRHGRRDDEFLLSRYLNGNYTGFGNTFSSAPRDVWLNVLVTVRGTTHTVKSWPDGDPEPGTPQLTETNSDITLEGWVGLFKFLAGEVDIDYVGVGTGLDDAPRPGSGGVLLTNPAGLADGETDYTGSVGVDVDNGTLYHVVTTSVTKPTRTQIQSGQDDNGVAAPASGSQTVSSAGTKQVSGTGLFGGTTYYIHYQHSAAEGESLVVTSAGFTTAAPPPPTVAVPVNLTATQVTSTSALLGWEKG</sequence>
<accession>A0A833JTB3</accession>
<evidence type="ECO:0000313" key="3">
    <source>
        <dbReference type="Proteomes" id="UP000469950"/>
    </source>
</evidence>
<dbReference type="Proteomes" id="UP000469950">
    <property type="component" value="Unassembled WGS sequence"/>
</dbReference>
<gene>
    <name evidence="2" type="ORF">F6453_1377</name>
</gene>
<feature type="compositionally biased region" description="Polar residues" evidence="1">
    <location>
        <begin position="253"/>
        <end position="262"/>
    </location>
</feature>
<dbReference type="AlphaFoldDB" id="A0A833JTB3"/>
<reference evidence="2 3" key="1">
    <citation type="submission" date="2019-10" db="EMBL/GenBank/DDBJ databases">
        <title>Draft genome sequence of Marinobacter hydrocarbonoclasticus NCT7M from the microbiome of the marine copepod.</title>
        <authorList>
            <person name="Nuttall R."/>
            <person name="Sharma G."/>
            <person name="Moisander P."/>
        </authorList>
    </citation>
    <scope>NUCLEOTIDE SEQUENCE [LARGE SCALE GENOMIC DNA]</scope>
    <source>
        <strain evidence="2 3">NCT7M</strain>
    </source>
</reference>
<feature type="region of interest" description="Disordered" evidence="1">
    <location>
        <begin position="253"/>
        <end position="282"/>
    </location>
</feature>
<comment type="caution">
    <text evidence="2">The sequence shown here is derived from an EMBL/GenBank/DDBJ whole genome shotgun (WGS) entry which is preliminary data.</text>
</comment>
<evidence type="ECO:0000256" key="1">
    <source>
        <dbReference type="SAM" id="MobiDB-lite"/>
    </source>
</evidence>
<name>A0A833JTB3_MARNT</name>